<keyword evidence="5" id="KW-0804">Transcription</keyword>
<dbReference type="InterPro" id="IPR000524">
    <property type="entry name" value="Tscrpt_reg_HTH_GntR"/>
</dbReference>
<dbReference type="InterPro" id="IPR015421">
    <property type="entry name" value="PyrdxlP-dep_Trfase_major"/>
</dbReference>
<dbReference type="GO" id="GO:0030170">
    <property type="term" value="F:pyridoxal phosphate binding"/>
    <property type="evidence" value="ECO:0007669"/>
    <property type="project" value="InterPro"/>
</dbReference>
<evidence type="ECO:0000259" key="6">
    <source>
        <dbReference type="PROSITE" id="PS50949"/>
    </source>
</evidence>
<keyword evidence="7" id="KW-0032">Aminotransferase</keyword>
<name>A0A399J565_9RHOB</name>
<sequence>MVQTKTDRIFHALRQRIEAGDLAEGVKLMSIRSAAAHFDASKNIVVTAYDRLVAHGLATSRQGAGFYVSRRVAASAEPVNLREASDNISLLHAQLDRPYTVLVGDGRPPGSWLLTSAPAVTLTSEEVGYGAPHGLMALRECIAAGQIAGGIEVSPAQVVTTFGANHALDLVLRRFTRPGDTVLVDDPGYYPLFAKLTLAGVNFVGVPRTPRGPDPEALANLAVQHNARIFFTQSLAQNPTGCSIDLPTAHAILKVAAQQDMLIIDDDPFIDLPGVQGIRLAQLDQFSRVIQIGTYSKILSPSLRSGFIIANAGIADSLAELKMILVVNSSSYTERLIAQIIRTRRYEKVRNGLARRLERERTTAITKLDTLGYELFAPPAGGLYGWVRLPEGTKDLEVAHVAAGHGIFLAPGTLFRAGEDDSLPGLRINWSRANDSRFFSFLKGLR</sequence>
<comment type="caution">
    <text evidence="7">The sequence shown here is derived from an EMBL/GenBank/DDBJ whole genome shotgun (WGS) entry which is preliminary data.</text>
</comment>
<dbReference type="InterPro" id="IPR036390">
    <property type="entry name" value="WH_DNA-bd_sf"/>
</dbReference>
<dbReference type="PANTHER" id="PTHR46577">
    <property type="entry name" value="HTH-TYPE TRANSCRIPTIONAL REGULATORY PROTEIN GABR"/>
    <property type="match status" value="1"/>
</dbReference>
<organism evidence="7 8">
    <name type="scientific">Pseudooceanicola sediminis</name>
    <dbReference type="NCBI Taxonomy" id="2211117"/>
    <lineage>
        <taxon>Bacteria</taxon>
        <taxon>Pseudomonadati</taxon>
        <taxon>Pseudomonadota</taxon>
        <taxon>Alphaproteobacteria</taxon>
        <taxon>Rhodobacterales</taxon>
        <taxon>Paracoccaceae</taxon>
        <taxon>Pseudooceanicola</taxon>
    </lineage>
</organism>
<keyword evidence="4" id="KW-0238">DNA-binding</keyword>
<dbReference type="Gene3D" id="3.90.1150.10">
    <property type="entry name" value="Aspartate Aminotransferase, domain 1"/>
    <property type="match status" value="1"/>
</dbReference>
<dbReference type="InterPro" id="IPR036388">
    <property type="entry name" value="WH-like_DNA-bd_sf"/>
</dbReference>
<dbReference type="CDD" id="cd00609">
    <property type="entry name" value="AAT_like"/>
    <property type="match status" value="1"/>
</dbReference>
<dbReference type="InterPro" id="IPR051446">
    <property type="entry name" value="HTH_trans_reg/aminotransferase"/>
</dbReference>
<dbReference type="CDD" id="cd07377">
    <property type="entry name" value="WHTH_GntR"/>
    <property type="match status" value="1"/>
</dbReference>
<feature type="domain" description="HTH gntR-type" evidence="6">
    <location>
        <begin position="3"/>
        <end position="71"/>
    </location>
</feature>
<evidence type="ECO:0000256" key="1">
    <source>
        <dbReference type="ARBA" id="ARBA00005384"/>
    </source>
</evidence>
<dbReference type="EMBL" id="QWJJ01000001">
    <property type="protein sequence ID" value="RII40545.1"/>
    <property type="molecule type" value="Genomic_DNA"/>
</dbReference>
<dbReference type="SUPFAM" id="SSF53383">
    <property type="entry name" value="PLP-dependent transferases"/>
    <property type="match status" value="1"/>
</dbReference>
<dbReference type="Pfam" id="PF00155">
    <property type="entry name" value="Aminotran_1_2"/>
    <property type="match status" value="1"/>
</dbReference>
<dbReference type="RefSeq" id="WP_119397066.1">
    <property type="nucleotide sequence ID" value="NZ_QWJJ01000001.1"/>
</dbReference>
<accession>A0A399J565</accession>
<comment type="similarity">
    <text evidence="1">In the C-terminal section; belongs to the class-I pyridoxal-phosphate-dependent aminotransferase family.</text>
</comment>
<evidence type="ECO:0000256" key="4">
    <source>
        <dbReference type="ARBA" id="ARBA00023125"/>
    </source>
</evidence>
<keyword evidence="2" id="KW-0663">Pyridoxal phosphate</keyword>
<dbReference type="SUPFAM" id="SSF46785">
    <property type="entry name" value="Winged helix' DNA-binding domain"/>
    <property type="match status" value="1"/>
</dbReference>
<dbReference type="SMART" id="SM00345">
    <property type="entry name" value="HTH_GNTR"/>
    <property type="match status" value="1"/>
</dbReference>
<reference evidence="7 8" key="1">
    <citation type="submission" date="2018-08" db="EMBL/GenBank/DDBJ databases">
        <title>Pseudooceanicola sediminis CY03 in the family Rhodobacteracea.</title>
        <authorList>
            <person name="Zhang Y.-J."/>
        </authorList>
    </citation>
    <scope>NUCLEOTIDE SEQUENCE [LARGE SCALE GENOMIC DNA]</scope>
    <source>
        <strain evidence="7 8">CY03</strain>
    </source>
</reference>
<dbReference type="InterPro" id="IPR015424">
    <property type="entry name" value="PyrdxlP-dep_Trfase"/>
</dbReference>
<dbReference type="InterPro" id="IPR004839">
    <property type="entry name" value="Aminotransferase_I/II_large"/>
</dbReference>
<dbReference type="GO" id="GO:0003700">
    <property type="term" value="F:DNA-binding transcription factor activity"/>
    <property type="evidence" value="ECO:0007669"/>
    <property type="project" value="InterPro"/>
</dbReference>
<protein>
    <submittedName>
        <fullName evidence="7">PLP-dependent aminotransferase family protein</fullName>
    </submittedName>
</protein>
<dbReference type="GO" id="GO:0008483">
    <property type="term" value="F:transaminase activity"/>
    <property type="evidence" value="ECO:0007669"/>
    <property type="project" value="UniProtKB-KW"/>
</dbReference>
<dbReference type="PROSITE" id="PS50949">
    <property type="entry name" value="HTH_GNTR"/>
    <property type="match status" value="1"/>
</dbReference>
<keyword evidence="8" id="KW-1185">Reference proteome</keyword>
<dbReference type="Gene3D" id="1.10.10.10">
    <property type="entry name" value="Winged helix-like DNA-binding domain superfamily/Winged helix DNA-binding domain"/>
    <property type="match status" value="1"/>
</dbReference>
<dbReference type="GO" id="GO:0003677">
    <property type="term" value="F:DNA binding"/>
    <property type="evidence" value="ECO:0007669"/>
    <property type="project" value="UniProtKB-KW"/>
</dbReference>
<evidence type="ECO:0000256" key="5">
    <source>
        <dbReference type="ARBA" id="ARBA00023163"/>
    </source>
</evidence>
<dbReference type="PANTHER" id="PTHR46577:SF2">
    <property type="entry name" value="TRANSCRIPTIONAL REGULATORY PROTEIN"/>
    <property type="match status" value="1"/>
</dbReference>
<dbReference type="Proteomes" id="UP000265848">
    <property type="component" value="Unassembled WGS sequence"/>
</dbReference>
<evidence type="ECO:0000313" key="7">
    <source>
        <dbReference type="EMBL" id="RII40545.1"/>
    </source>
</evidence>
<dbReference type="OrthoDB" id="9808770at2"/>
<dbReference type="Gene3D" id="3.40.640.10">
    <property type="entry name" value="Type I PLP-dependent aspartate aminotransferase-like (Major domain)"/>
    <property type="match status" value="1"/>
</dbReference>
<dbReference type="InterPro" id="IPR015422">
    <property type="entry name" value="PyrdxlP-dep_Trfase_small"/>
</dbReference>
<evidence type="ECO:0000256" key="3">
    <source>
        <dbReference type="ARBA" id="ARBA00023015"/>
    </source>
</evidence>
<gene>
    <name evidence="7" type="ORF">DL237_00535</name>
</gene>
<keyword evidence="3" id="KW-0805">Transcription regulation</keyword>
<evidence type="ECO:0000256" key="2">
    <source>
        <dbReference type="ARBA" id="ARBA00022898"/>
    </source>
</evidence>
<dbReference type="Pfam" id="PF00392">
    <property type="entry name" value="GntR"/>
    <property type="match status" value="1"/>
</dbReference>
<evidence type="ECO:0000313" key="8">
    <source>
        <dbReference type="Proteomes" id="UP000265848"/>
    </source>
</evidence>
<keyword evidence="7" id="KW-0808">Transferase</keyword>
<proteinExistence type="inferred from homology"/>
<dbReference type="AlphaFoldDB" id="A0A399J565"/>